<organism evidence="2 3">
    <name type="scientific">Buddleja alternifolia</name>
    <dbReference type="NCBI Taxonomy" id="168488"/>
    <lineage>
        <taxon>Eukaryota</taxon>
        <taxon>Viridiplantae</taxon>
        <taxon>Streptophyta</taxon>
        <taxon>Embryophyta</taxon>
        <taxon>Tracheophyta</taxon>
        <taxon>Spermatophyta</taxon>
        <taxon>Magnoliopsida</taxon>
        <taxon>eudicotyledons</taxon>
        <taxon>Gunneridae</taxon>
        <taxon>Pentapetalae</taxon>
        <taxon>asterids</taxon>
        <taxon>lamiids</taxon>
        <taxon>Lamiales</taxon>
        <taxon>Scrophulariaceae</taxon>
        <taxon>Buddlejeae</taxon>
        <taxon>Buddleja</taxon>
    </lineage>
</organism>
<name>A0AAV6WZD6_9LAMI</name>
<comment type="caution">
    <text evidence="2">The sequence shown here is derived from an EMBL/GenBank/DDBJ whole genome shotgun (WGS) entry which is preliminary data.</text>
</comment>
<dbReference type="EMBL" id="WHWC01000012">
    <property type="protein sequence ID" value="KAG8373189.1"/>
    <property type="molecule type" value="Genomic_DNA"/>
</dbReference>
<sequence length="532" mass="61170">MVRPRNQPIPEEFRDRVWTPGQEATLIMRLQEASRSHDLNNIEELRINCSRIATFLSNVYGVPFTRECVMHMTLRLQARYFGFIEFCALPWVDYDYVLNDVTIDGRYWEHVTQETPRQRRYRTRGEPMYEELYDIFTRNGVAQGEQLVGLLPRLPINIPDDDDHHHEGEMPNLIPPPHPVPVPPPRHPRNLPPRHEIIDIPSSSCELSDVASTTRPAQPRDTWEAALMEEAARRAPEGTYSSIALVKYVGGQMHDFVIDLDRLNLNGLFDMYTKCGGGKALVNFYFQIPGYPLDMGLRIIRNDLVDITMVDLVTAHAGMDPGIPIPIWVEEIVDPIASYDADWNPLNGMELPDERYKFLLTDIDFNDSYESEATQGFGGVAETDETVLESNNEIVPESNNETVTESNRETVNEDNNDEHIGLEEVEEQADIGIAENIELGKERDIIQQYGDYFTEEWDDLLEEEKVTVSVDEISQTTRESKKGKGIMTEEQQRKAKVIKENIERIRRTIEKGKAKVTDENKNKRFDDMEDSR</sequence>
<accession>A0AAV6WZD6</accession>
<reference evidence="2" key="1">
    <citation type="submission" date="2019-10" db="EMBL/GenBank/DDBJ databases">
        <authorList>
            <person name="Zhang R."/>
            <person name="Pan Y."/>
            <person name="Wang J."/>
            <person name="Ma R."/>
            <person name="Yu S."/>
        </authorList>
    </citation>
    <scope>NUCLEOTIDE SEQUENCE</scope>
    <source>
        <strain evidence="2">LA-IB0</strain>
        <tissue evidence="2">Leaf</tissue>
    </source>
</reference>
<gene>
    <name evidence="2" type="ORF">BUALT_Bualt12G0145200</name>
</gene>
<dbReference type="AlphaFoldDB" id="A0AAV6WZD6"/>
<evidence type="ECO:0000256" key="1">
    <source>
        <dbReference type="SAM" id="MobiDB-lite"/>
    </source>
</evidence>
<feature type="region of interest" description="Disordered" evidence="1">
    <location>
        <begin position="511"/>
        <end position="532"/>
    </location>
</feature>
<dbReference type="Proteomes" id="UP000826271">
    <property type="component" value="Unassembled WGS sequence"/>
</dbReference>
<protein>
    <submittedName>
        <fullName evidence="2">Uncharacterized protein</fullName>
    </submittedName>
</protein>
<evidence type="ECO:0000313" key="3">
    <source>
        <dbReference type="Proteomes" id="UP000826271"/>
    </source>
</evidence>
<evidence type="ECO:0000313" key="2">
    <source>
        <dbReference type="EMBL" id="KAG8373189.1"/>
    </source>
</evidence>
<keyword evidence="3" id="KW-1185">Reference proteome</keyword>
<proteinExistence type="predicted"/>